<dbReference type="InterPro" id="IPR011606">
    <property type="entry name" value="Brnchd-chn_aa_trnsp_permease"/>
</dbReference>
<keyword evidence="3" id="KW-0813">Transport</keyword>
<dbReference type="AlphaFoldDB" id="A0A975XVW4"/>
<keyword evidence="4" id="KW-1003">Cell membrane</keyword>
<feature type="transmembrane region" description="Helical" evidence="8">
    <location>
        <begin position="208"/>
        <end position="225"/>
    </location>
</feature>
<evidence type="ECO:0000313" key="9">
    <source>
        <dbReference type="EMBL" id="QWT50220.1"/>
    </source>
</evidence>
<comment type="subcellular location">
    <subcellularLocation>
        <location evidence="1">Cell membrane</location>
        <topology evidence="1">Multi-pass membrane protein</topology>
    </subcellularLocation>
</comment>
<keyword evidence="5 8" id="KW-0812">Transmembrane</keyword>
<comment type="similarity">
    <text evidence="2">Belongs to the AzlC family.</text>
</comment>
<accession>A0A975XVW4</accession>
<dbReference type="PANTHER" id="PTHR34979:SF1">
    <property type="entry name" value="INNER MEMBRANE PROTEIN YGAZ"/>
    <property type="match status" value="1"/>
</dbReference>
<organism evidence="9 10">
    <name type="scientific">Azospira inquinata</name>
    <dbReference type="NCBI Taxonomy" id="2785627"/>
    <lineage>
        <taxon>Bacteria</taxon>
        <taxon>Pseudomonadati</taxon>
        <taxon>Pseudomonadota</taxon>
        <taxon>Betaproteobacteria</taxon>
        <taxon>Rhodocyclales</taxon>
        <taxon>Rhodocyclaceae</taxon>
        <taxon>Azospira</taxon>
    </lineage>
</organism>
<evidence type="ECO:0000256" key="5">
    <source>
        <dbReference type="ARBA" id="ARBA00022692"/>
    </source>
</evidence>
<protein>
    <submittedName>
        <fullName evidence="9">AzlC family ABC transporter permease</fullName>
    </submittedName>
</protein>
<evidence type="ECO:0000256" key="4">
    <source>
        <dbReference type="ARBA" id="ARBA00022475"/>
    </source>
</evidence>
<dbReference type="PANTHER" id="PTHR34979">
    <property type="entry name" value="INNER MEMBRANE PROTEIN YGAZ"/>
    <property type="match status" value="1"/>
</dbReference>
<evidence type="ECO:0000256" key="2">
    <source>
        <dbReference type="ARBA" id="ARBA00010735"/>
    </source>
</evidence>
<sequence length="237" mass="24436">MTPRAAFFLGCRALAPLLLGTVPFGLIYGVVALRSGLSPVAAVAMSSVVFAGSAQFVLAQLLGAGASALVMLATVTLINLRHLLYSASVAPVLAGRNRLWKALLAYLLTDEAYAAAIPHLLEGDKQGQAHWILLGAGFSLWSGWQLATLAGVVLGSQLPPELPLDFAATLTFIAIAVPLIRRRAQAVAALVAGTVAVLGALWPYKLGLFVAALAGLGAGALFLPRRTAPGGQEGRHG</sequence>
<gene>
    <name evidence="9" type="ORF">Azoinq_06440</name>
</gene>
<dbReference type="KEGG" id="aiq:Azoinq_06440"/>
<keyword evidence="7 8" id="KW-0472">Membrane</keyword>
<dbReference type="GO" id="GO:0005886">
    <property type="term" value="C:plasma membrane"/>
    <property type="evidence" value="ECO:0007669"/>
    <property type="project" value="UniProtKB-SubCell"/>
</dbReference>
<evidence type="ECO:0000313" key="10">
    <source>
        <dbReference type="Proteomes" id="UP000683428"/>
    </source>
</evidence>
<name>A0A975XVW4_9RHOO</name>
<dbReference type="GO" id="GO:1903785">
    <property type="term" value="P:L-valine transmembrane transport"/>
    <property type="evidence" value="ECO:0007669"/>
    <property type="project" value="TreeGrafter"/>
</dbReference>
<feature type="transmembrane region" description="Helical" evidence="8">
    <location>
        <begin position="186"/>
        <end position="202"/>
    </location>
</feature>
<feature type="transmembrane region" description="Helical" evidence="8">
    <location>
        <begin position="61"/>
        <end position="80"/>
    </location>
</feature>
<dbReference type="EMBL" id="CP064782">
    <property type="protein sequence ID" value="QWT50220.1"/>
    <property type="molecule type" value="Genomic_DNA"/>
</dbReference>
<dbReference type="Proteomes" id="UP000683428">
    <property type="component" value="Chromosome"/>
</dbReference>
<evidence type="ECO:0000256" key="6">
    <source>
        <dbReference type="ARBA" id="ARBA00022989"/>
    </source>
</evidence>
<evidence type="ECO:0000256" key="3">
    <source>
        <dbReference type="ARBA" id="ARBA00022448"/>
    </source>
</evidence>
<evidence type="ECO:0000256" key="7">
    <source>
        <dbReference type="ARBA" id="ARBA00023136"/>
    </source>
</evidence>
<dbReference type="RefSeq" id="WP_216130806.1">
    <property type="nucleotide sequence ID" value="NZ_CP064782.1"/>
</dbReference>
<evidence type="ECO:0000256" key="8">
    <source>
        <dbReference type="SAM" id="Phobius"/>
    </source>
</evidence>
<keyword evidence="6 8" id="KW-1133">Transmembrane helix</keyword>
<feature type="transmembrane region" description="Helical" evidence="8">
    <location>
        <begin position="162"/>
        <end position="179"/>
    </location>
</feature>
<keyword evidence="10" id="KW-1185">Reference proteome</keyword>
<proteinExistence type="inferred from homology"/>
<feature type="transmembrane region" description="Helical" evidence="8">
    <location>
        <begin position="133"/>
        <end position="156"/>
    </location>
</feature>
<evidence type="ECO:0000256" key="1">
    <source>
        <dbReference type="ARBA" id="ARBA00004651"/>
    </source>
</evidence>
<dbReference type="Pfam" id="PF03591">
    <property type="entry name" value="AzlC"/>
    <property type="match status" value="1"/>
</dbReference>
<reference evidence="9" key="1">
    <citation type="submission" date="2020-11" db="EMBL/GenBank/DDBJ databases">
        <title>Azospira inquinata sp. nov.</title>
        <authorList>
            <person name="Moe W.M."/>
            <person name="Mikes M.C."/>
        </authorList>
    </citation>
    <scope>NUCLEOTIDE SEQUENCE</scope>
    <source>
        <strain evidence="9">Azo-3</strain>
    </source>
</reference>